<dbReference type="Gene3D" id="3.20.20.370">
    <property type="entry name" value="Glycoside hydrolase/deacetylase"/>
    <property type="match status" value="1"/>
</dbReference>
<dbReference type="GO" id="GO:0006032">
    <property type="term" value="P:chitin catabolic process"/>
    <property type="evidence" value="ECO:0007669"/>
    <property type="project" value="UniProtKB-KW"/>
</dbReference>
<evidence type="ECO:0000256" key="1">
    <source>
        <dbReference type="ARBA" id="ARBA00001941"/>
    </source>
</evidence>
<dbReference type="EC" id="3.5.1.41" evidence="12"/>
<dbReference type="GO" id="GO:0005886">
    <property type="term" value="C:plasma membrane"/>
    <property type="evidence" value="ECO:0007669"/>
    <property type="project" value="UniProtKB-SubCell"/>
</dbReference>
<keyword evidence="7" id="KW-0119">Carbohydrate metabolism</keyword>
<comment type="cofactor">
    <cofactor evidence="1">
        <name>Co(2+)</name>
        <dbReference type="ChEBI" id="CHEBI:48828"/>
    </cofactor>
</comment>
<gene>
    <name evidence="16" type="ORF">BOTBODRAFT_175516</name>
</gene>
<comment type="catalytic activity">
    <reaction evidence="13">
        <text>[(1-&gt;4)-N-acetyl-beta-D-glucosaminyl](n) + n H2O = chitosan + n acetate</text>
        <dbReference type="Rhea" id="RHEA:10464"/>
        <dbReference type="Rhea" id="RHEA-COMP:9593"/>
        <dbReference type="Rhea" id="RHEA-COMP:9597"/>
        <dbReference type="ChEBI" id="CHEBI:15377"/>
        <dbReference type="ChEBI" id="CHEBI:17029"/>
        <dbReference type="ChEBI" id="CHEBI:30089"/>
        <dbReference type="ChEBI" id="CHEBI:57704"/>
        <dbReference type="EC" id="3.5.1.41"/>
    </reaction>
    <physiologicalReaction direction="left-to-right" evidence="13">
        <dbReference type="Rhea" id="RHEA:10465"/>
    </physiologicalReaction>
</comment>
<evidence type="ECO:0000256" key="14">
    <source>
        <dbReference type="SAM" id="SignalP"/>
    </source>
</evidence>
<dbReference type="GO" id="GO:0000272">
    <property type="term" value="P:polysaccharide catabolic process"/>
    <property type="evidence" value="ECO:0007669"/>
    <property type="project" value="UniProtKB-KW"/>
</dbReference>
<organism evidence="16 17">
    <name type="scientific">Botryobasidium botryosum (strain FD-172 SS1)</name>
    <dbReference type="NCBI Taxonomy" id="930990"/>
    <lineage>
        <taxon>Eukaryota</taxon>
        <taxon>Fungi</taxon>
        <taxon>Dikarya</taxon>
        <taxon>Basidiomycota</taxon>
        <taxon>Agaricomycotina</taxon>
        <taxon>Agaricomycetes</taxon>
        <taxon>Cantharellales</taxon>
        <taxon>Botryobasidiaceae</taxon>
        <taxon>Botryobasidium</taxon>
    </lineage>
</organism>
<dbReference type="STRING" id="930990.A0A067MD78"/>
<dbReference type="PROSITE" id="PS51677">
    <property type="entry name" value="NODB"/>
    <property type="match status" value="1"/>
</dbReference>
<feature type="domain" description="NodB homology" evidence="15">
    <location>
        <begin position="132"/>
        <end position="325"/>
    </location>
</feature>
<dbReference type="Pfam" id="PF01522">
    <property type="entry name" value="Polysacc_deac_1"/>
    <property type="match status" value="1"/>
</dbReference>
<evidence type="ECO:0000313" key="16">
    <source>
        <dbReference type="EMBL" id="KDQ13509.1"/>
    </source>
</evidence>
<keyword evidence="4" id="KW-0336">GPI-anchor</keyword>
<sequence length="423" mass="44795">MARAGSLLLLASFGAIAVSAGNWHHPRSHPVYDLFKRQNASAGALPAIGSAQWNSTYPEDISNATVPDAWMAAYTTAKAAGLIPNISLTTVGADGVPAYPTGDDPNSAEICSGTYQCRINGTTTEIWDAPDGHVGLAFDDGPLPYSPPLCDFLKQQGQDATHFYIGTNILQNPFVFQGCMEDPLQTPAVHTWTHPYMTTKTDEQVLLELGWTMQIIHDSLGGRLPRYWRPPYGDTDTRVTAIAYYVYHLTTVVWNQDTNDWMLEDPTDNPNNVVTNQTVITNLTNWLSGPKTPGLIILEHELSSSAVQCFIQTYPLHAQNGWITGSIPNTFDQAAFLNSWNATSPVTPLDIAATPPSSVGPPAAPAAATTAVAAGAQASSPASAVGGASKSTSNNSSNGAGSIAAISTAALLGAALCTLVFSY</sequence>
<evidence type="ECO:0000256" key="10">
    <source>
        <dbReference type="ARBA" id="ARBA00023316"/>
    </source>
</evidence>
<evidence type="ECO:0000256" key="2">
    <source>
        <dbReference type="ARBA" id="ARBA00004609"/>
    </source>
</evidence>
<keyword evidence="8" id="KW-0170">Cobalt</keyword>
<dbReference type="InterPro" id="IPR011330">
    <property type="entry name" value="Glyco_hydro/deAcase_b/a-brl"/>
</dbReference>
<evidence type="ECO:0000259" key="15">
    <source>
        <dbReference type="PROSITE" id="PS51677"/>
    </source>
</evidence>
<keyword evidence="6" id="KW-0472">Membrane</keyword>
<dbReference type="HOGENOM" id="CLU_042090_2_0_1"/>
<evidence type="ECO:0000256" key="4">
    <source>
        <dbReference type="ARBA" id="ARBA00022622"/>
    </source>
</evidence>
<evidence type="ECO:0000256" key="7">
    <source>
        <dbReference type="ARBA" id="ARBA00023277"/>
    </source>
</evidence>
<evidence type="ECO:0000256" key="8">
    <source>
        <dbReference type="ARBA" id="ARBA00023285"/>
    </source>
</evidence>
<name>A0A067MD78_BOTB1</name>
<keyword evidence="14" id="KW-0732">Signal</keyword>
<keyword evidence="17" id="KW-1185">Reference proteome</keyword>
<evidence type="ECO:0000256" key="6">
    <source>
        <dbReference type="ARBA" id="ARBA00023136"/>
    </source>
</evidence>
<dbReference type="InParanoid" id="A0A067MD78"/>
<keyword evidence="9" id="KW-0449">Lipoprotein</keyword>
<evidence type="ECO:0000256" key="12">
    <source>
        <dbReference type="ARBA" id="ARBA00024056"/>
    </source>
</evidence>
<dbReference type="EMBL" id="KL198043">
    <property type="protein sequence ID" value="KDQ13509.1"/>
    <property type="molecule type" value="Genomic_DNA"/>
</dbReference>
<dbReference type="PANTHER" id="PTHR10587:SF135">
    <property type="entry name" value="CHITIN DEACETYLASE 3"/>
    <property type="match status" value="1"/>
</dbReference>
<dbReference type="GO" id="GO:0009272">
    <property type="term" value="P:fungal-type cell wall biogenesis"/>
    <property type="evidence" value="ECO:0007669"/>
    <property type="project" value="UniProtKB-ARBA"/>
</dbReference>
<comment type="subcellular location">
    <subcellularLocation>
        <location evidence="2">Cell membrane</location>
        <topology evidence="2">Lipid-anchor</topology>
        <topology evidence="2">GPI-anchor</topology>
    </subcellularLocation>
</comment>
<keyword evidence="10" id="KW-0961">Cell wall biogenesis/degradation</keyword>
<dbReference type="GO" id="GO:0004099">
    <property type="term" value="F:chitin deacetylase activity"/>
    <property type="evidence" value="ECO:0007669"/>
    <property type="project" value="UniProtKB-EC"/>
</dbReference>
<evidence type="ECO:0000256" key="11">
    <source>
        <dbReference type="ARBA" id="ARBA00023326"/>
    </source>
</evidence>
<feature type="chain" id="PRO_5001645471" description="chitin deacetylase" evidence="14">
    <location>
        <begin position="21"/>
        <end position="423"/>
    </location>
</feature>
<keyword evidence="4" id="KW-0325">Glycoprotein</keyword>
<dbReference type="OrthoDB" id="407355at2759"/>
<proteinExistence type="predicted"/>
<keyword evidence="3" id="KW-1003">Cell membrane</keyword>
<evidence type="ECO:0000256" key="5">
    <source>
        <dbReference type="ARBA" id="ARBA00023024"/>
    </source>
</evidence>
<dbReference type="InterPro" id="IPR050248">
    <property type="entry name" value="Polysacc_deacetylase_ArnD"/>
</dbReference>
<feature type="signal peptide" evidence="14">
    <location>
        <begin position="1"/>
        <end position="20"/>
    </location>
</feature>
<dbReference type="SUPFAM" id="SSF88713">
    <property type="entry name" value="Glycoside hydrolase/deacetylase"/>
    <property type="match status" value="1"/>
</dbReference>
<dbReference type="PANTHER" id="PTHR10587">
    <property type="entry name" value="GLYCOSYL TRANSFERASE-RELATED"/>
    <property type="match status" value="1"/>
</dbReference>
<evidence type="ECO:0000313" key="17">
    <source>
        <dbReference type="Proteomes" id="UP000027195"/>
    </source>
</evidence>
<dbReference type="GO" id="GO:0098552">
    <property type="term" value="C:side of membrane"/>
    <property type="evidence" value="ECO:0007669"/>
    <property type="project" value="UniProtKB-KW"/>
</dbReference>
<dbReference type="AlphaFoldDB" id="A0A067MD78"/>
<protein>
    <recommendedName>
        <fullName evidence="12">chitin deacetylase</fullName>
        <ecNumber evidence="12">3.5.1.41</ecNumber>
    </recommendedName>
</protein>
<reference evidence="17" key="1">
    <citation type="journal article" date="2014" name="Proc. Natl. Acad. Sci. U.S.A.">
        <title>Extensive sampling of basidiomycete genomes demonstrates inadequacy of the white-rot/brown-rot paradigm for wood decay fungi.</title>
        <authorList>
            <person name="Riley R."/>
            <person name="Salamov A.A."/>
            <person name="Brown D.W."/>
            <person name="Nagy L.G."/>
            <person name="Floudas D."/>
            <person name="Held B.W."/>
            <person name="Levasseur A."/>
            <person name="Lombard V."/>
            <person name="Morin E."/>
            <person name="Otillar R."/>
            <person name="Lindquist E.A."/>
            <person name="Sun H."/>
            <person name="LaButti K.M."/>
            <person name="Schmutz J."/>
            <person name="Jabbour D."/>
            <person name="Luo H."/>
            <person name="Baker S.E."/>
            <person name="Pisabarro A.G."/>
            <person name="Walton J.D."/>
            <person name="Blanchette R.A."/>
            <person name="Henrissat B."/>
            <person name="Martin F."/>
            <person name="Cullen D."/>
            <person name="Hibbett D.S."/>
            <person name="Grigoriev I.V."/>
        </authorList>
    </citation>
    <scope>NUCLEOTIDE SEQUENCE [LARGE SCALE GENOMIC DNA]</scope>
    <source>
        <strain evidence="17">FD-172 SS1</strain>
    </source>
</reference>
<evidence type="ECO:0000256" key="9">
    <source>
        <dbReference type="ARBA" id="ARBA00023288"/>
    </source>
</evidence>
<accession>A0A067MD78</accession>
<dbReference type="InterPro" id="IPR002509">
    <property type="entry name" value="NODB_dom"/>
</dbReference>
<keyword evidence="5" id="KW-0146">Chitin degradation</keyword>
<keyword evidence="11" id="KW-0624">Polysaccharide degradation</keyword>
<dbReference type="Proteomes" id="UP000027195">
    <property type="component" value="Unassembled WGS sequence"/>
</dbReference>
<dbReference type="GO" id="GO:0071555">
    <property type="term" value="P:cell wall organization"/>
    <property type="evidence" value="ECO:0007669"/>
    <property type="project" value="UniProtKB-KW"/>
</dbReference>
<evidence type="ECO:0000256" key="3">
    <source>
        <dbReference type="ARBA" id="ARBA00022475"/>
    </source>
</evidence>
<evidence type="ECO:0000256" key="13">
    <source>
        <dbReference type="ARBA" id="ARBA00048494"/>
    </source>
</evidence>